<dbReference type="EMBL" id="MU394312">
    <property type="protein sequence ID" value="KAI6086825.1"/>
    <property type="molecule type" value="Genomic_DNA"/>
</dbReference>
<gene>
    <name evidence="1" type="ORF">F4821DRAFT_237541</name>
</gene>
<keyword evidence="2" id="KW-1185">Reference proteome</keyword>
<comment type="caution">
    <text evidence="1">The sequence shown here is derived from an EMBL/GenBank/DDBJ whole genome shotgun (WGS) entry which is preliminary data.</text>
</comment>
<sequence>MLANTLKASTALLSLLLLAGPAAAKTDLSGCVSSETVAYGGASLIWYVPDSGEICAFLDCGGGRAPPKTTVPGCAAYSGTATYTPSFLPGFGADATGATTVTGDSSPAETSAVVASSTSTTAAGADVTSAAGNGLSSFVATITAAPSSTTTLETSTTATGSSSGGSSSAGSSQAAVSSSSASASSSVSQAAAMPTAVVKGAVGMVVGLAAGVAML</sequence>
<proteinExistence type="predicted"/>
<reference evidence="1 2" key="1">
    <citation type="journal article" date="2022" name="New Phytol.">
        <title>Ecological generalism drives hyperdiversity of secondary metabolite gene clusters in xylarialean endophytes.</title>
        <authorList>
            <person name="Franco M.E.E."/>
            <person name="Wisecaver J.H."/>
            <person name="Arnold A.E."/>
            <person name="Ju Y.M."/>
            <person name="Slot J.C."/>
            <person name="Ahrendt S."/>
            <person name="Moore L.P."/>
            <person name="Eastman K.E."/>
            <person name="Scott K."/>
            <person name="Konkel Z."/>
            <person name="Mondo S.J."/>
            <person name="Kuo A."/>
            <person name="Hayes R.D."/>
            <person name="Haridas S."/>
            <person name="Andreopoulos B."/>
            <person name="Riley R."/>
            <person name="LaButti K."/>
            <person name="Pangilinan J."/>
            <person name="Lipzen A."/>
            <person name="Amirebrahimi M."/>
            <person name="Yan J."/>
            <person name="Adam C."/>
            <person name="Keymanesh K."/>
            <person name="Ng V."/>
            <person name="Louie K."/>
            <person name="Northen T."/>
            <person name="Drula E."/>
            <person name="Henrissat B."/>
            <person name="Hsieh H.M."/>
            <person name="Youens-Clark K."/>
            <person name="Lutzoni F."/>
            <person name="Miadlikowska J."/>
            <person name="Eastwood D.C."/>
            <person name="Hamelin R.C."/>
            <person name="Grigoriev I.V."/>
            <person name="U'Ren J.M."/>
        </authorList>
    </citation>
    <scope>NUCLEOTIDE SEQUENCE [LARGE SCALE GENOMIC DNA]</scope>
    <source>
        <strain evidence="1 2">ER1909</strain>
    </source>
</reference>
<organism evidence="1 2">
    <name type="scientific">Hypoxylon rubiginosum</name>
    <dbReference type="NCBI Taxonomy" id="110542"/>
    <lineage>
        <taxon>Eukaryota</taxon>
        <taxon>Fungi</taxon>
        <taxon>Dikarya</taxon>
        <taxon>Ascomycota</taxon>
        <taxon>Pezizomycotina</taxon>
        <taxon>Sordariomycetes</taxon>
        <taxon>Xylariomycetidae</taxon>
        <taxon>Xylariales</taxon>
        <taxon>Hypoxylaceae</taxon>
        <taxon>Hypoxylon</taxon>
    </lineage>
</organism>
<dbReference type="Proteomes" id="UP001497680">
    <property type="component" value="Unassembled WGS sequence"/>
</dbReference>
<evidence type="ECO:0000313" key="1">
    <source>
        <dbReference type="EMBL" id="KAI6086825.1"/>
    </source>
</evidence>
<protein>
    <submittedName>
        <fullName evidence="1">Uncharacterized protein</fullName>
    </submittedName>
</protein>
<accession>A0ACC0D2P5</accession>
<name>A0ACC0D2P5_9PEZI</name>
<evidence type="ECO:0000313" key="2">
    <source>
        <dbReference type="Proteomes" id="UP001497680"/>
    </source>
</evidence>